<keyword evidence="4" id="KW-0150">Chloroplast</keyword>
<dbReference type="GeneID" id="9480960"/>
<organism evidence="4">
    <name type="scientific">Chromera velia</name>
    <dbReference type="NCBI Taxonomy" id="505693"/>
    <lineage>
        <taxon>Eukaryota</taxon>
        <taxon>Sar</taxon>
        <taxon>Alveolata</taxon>
        <taxon>Colpodellida</taxon>
        <taxon>Chromeraceae</taxon>
        <taxon>Chromera</taxon>
    </lineage>
</organism>
<dbReference type="RefSeq" id="YP_003795315.1">
    <property type="nucleotide sequence ID" value="NC_014340.2"/>
</dbReference>
<dbReference type="EMBL" id="HM222967">
    <property type="protein sequence ID" value="ADJ66557.1"/>
    <property type="molecule type" value="Genomic_DNA"/>
</dbReference>
<dbReference type="AlphaFoldDB" id="D9IXE9"/>
<keyword evidence="3" id="KW-0687">Ribonucleoprotein</keyword>
<evidence type="ECO:0000256" key="2">
    <source>
        <dbReference type="ARBA" id="ARBA00022980"/>
    </source>
</evidence>
<evidence type="ECO:0000256" key="1">
    <source>
        <dbReference type="ARBA" id="ARBA00010761"/>
    </source>
</evidence>
<name>D9IXE9_9ALVE</name>
<dbReference type="GO" id="GO:0005840">
    <property type="term" value="C:ribosome"/>
    <property type="evidence" value="ECO:0007669"/>
    <property type="project" value="UniProtKB-KW"/>
</dbReference>
<dbReference type="InterPro" id="IPR036419">
    <property type="entry name" value="Ribosomal_S3_C_sf"/>
</dbReference>
<gene>
    <name evidence="4" type="primary">rps3</name>
</gene>
<dbReference type="SUPFAM" id="SSF54821">
    <property type="entry name" value="Ribosomal protein S3 C-terminal domain"/>
    <property type="match status" value="1"/>
</dbReference>
<evidence type="ECO:0000313" key="4">
    <source>
        <dbReference type="EMBL" id="ADJ66557.1"/>
    </source>
</evidence>
<keyword evidence="2 4" id="KW-0689">Ribosomal protein</keyword>
<protein>
    <submittedName>
        <fullName evidence="4">Ribosomal protein S3</fullName>
    </submittedName>
</protein>
<dbReference type="GO" id="GO:1990904">
    <property type="term" value="C:ribonucleoprotein complex"/>
    <property type="evidence" value="ECO:0007669"/>
    <property type="project" value="UniProtKB-KW"/>
</dbReference>
<dbReference type="Gene3D" id="3.30.1140.32">
    <property type="entry name" value="Ribosomal protein S3, C-terminal domain"/>
    <property type="match status" value="1"/>
</dbReference>
<reference evidence="4" key="2">
    <citation type="submission" date="2013-03" db="EMBL/GenBank/DDBJ databases">
        <title>Split photosystem protein, linear topology, and growth of structural complexity in the recombination-driven plastid genome of Chromera velia.</title>
        <authorList>
            <person name="Janouskovec J."/>
            <person name="Sobotka R."/>
            <person name="Lai D.-H."/>
            <person name="Flegontov P."/>
            <person name="Konik P."/>
            <person name="Komenda J."/>
            <person name="Ali S."/>
            <person name="Prasil O."/>
            <person name="Pain A."/>
            <person name="Obornik M."/>
            <person name="Lukes J."/>
            <person name="Keeling P.J."/>
        </authorList>
    </citation>
    <scope>NUCLEOTIDE SEQUENCE</scope>
    <source>
        <strain evidence="4">CCMP2878</strain>
    </source>
</reference>
<proteinExistence type="inferred from homology"/>
<sequence>MPSTRKKFELFSRNLWSRWFFVSRMKSDIVFFPDHRTKLVSSTQELKGLKGKLAPFRSGSFAHEMFVRKSQKSLVLGTPRNFNNPRFSRTTPLAGKFQAKHRVLLQVSKKTLLQYVFKLQALSKKQGAFKGPIFKRLKPCLMMHNIVKLHNALPLSAKKIAALNLRQVLVPNLLGGKMARAKIGKSLWFIFGPSWWFSEACSKTICLKKGPESNLDKSRYWIHRFHFRLRSCRDYWLVAQSQAVLTLPMKILRKLGSLFFCYYFWERRLHPGFTSNWLIFTQLNFKVCSSKKVLDEKNVVDQDLSPCLRLTRESWWKFDSKSAYENLPSFWVGAIQSSCSRGVSTFQFAYVNPLTLAHYLVWNLRPLIGLKSEIFNIRKFYLQTSLYYFKKLYFSSLTSRKAEVPLSLLIYLASRAKYVGRFFWSKFILCMKKQNVLPWVGFRLKIDFILVKLCNDELWSQNFLWMGSVKVCQVTRYFLGVSHQDLDVEQLFLWADVMVLTLPQKRVVLHWHHVVTHLPRLVLSGNETGRNILIFNGWRPPVGILKLYKLRWGPKAKSKHRKYLNKLLMIWLNRYLMRGRDPRGWVVSTLETIEYFHPLLEQKTKLNFRTWLTSRPFYVQKTPRCMSSTTVPPFCKIILSQLGHQGKQHKPTWFPLAILNSPRYAWDPLGFWYPVTTWTSIVWKFYQMLRRLMVLNLSKDLYHTSITTNLQVIYTRLQRKLQVQMISLKPVAPRKLKFLGSWHIGLLLKRQYHKNPVFHRSFGRKTGLGNAAWKPAKKSKKYLKVISVPLAFRMPTTLVQYKMKRRFKRRYFYKARLKARENVRKFRINTPSLNFRTIQLLDQHFWEYIMLNMNQIGPKLETWAVKLRGTLARTQWSRIIRRFIQWKFYMEYKFKTNIFIKISHLKTKMSFLHPVAINHEVGFTLRNRMSYRRVGRELQIQVNEQRRAYNAAAGVGLAIMSDILIKISGRLSKKADRSKLTKLAVGFKGNIPKNTLTDQIGYASLPWKTKQGILGVKVSTYTIS</sequence>
<evidence type="ECO:0000256" key="3">
    <source>
        <dbReference type="ARBA" id="ARBA00023274"/>
    </source>
</evidence>
<reference evidence="4" key="1">
    <citation type="journal article" date="2010" name="Proc. Natl. Acad. Sci. U.S.A.">
        <title>A common red algal origin of the apicomplexan, dinoflagellate, and heterokont plastids.</title>
        <authorList>
            <person name="Janouskovec J."/>
            <person name="Horak A."/>
            <person name="Obornik M."/>
            <person name="Lukes J."/>
            <person name="Keeling P.J."/>
        </authorList>
    </citation>
    <scope>NUCLEOTIDE SEQUENCE</scope>
    <source>
        <strain evidence="4">CCMP2878</strain>
    </source>
</reference>
<keyword evidence="4" id="KW-0934">Plastid</keyword>
<geneLocation type="chloroplast" evidence="4"/>
<comment type="similarity">
    <text evidence="1">Belongs to the universal ribosomal protein uS3 family.</text>
</comment>
<accession>D9IXE9</accession>